<reference evidence="2 3" key="2">
    <citation type="journal article" date="2021" name="Int. J. Syst. Evol. Microbiol.">
        <title>Isolation and Polyphasic Characterization of Desulfuromonas versatilis sp. Nov., an Electrogenic Bacteria Capable of Versatile Metabolism Isolated from a Graphene Oxide-Reducing Enrichment Culture.</title>
        <authorList>
            <person name="Xie L."/>
            <person name="Yoshida N."/>
            <person name="Ishii S."/>
            <person name="Meng L."/>
        </authorList>
    </citation>
    <scope>NUCLEOTIDE SEQUENCE [LARGE SCALE GENOMIC DNA]</scope>
    <source>
        <strain evidence="2 3">NIT-T3</strain>
    </source>
</reference>
<evidence type="ECO:0000313" key="3">
    <source>
        <dbReference type="Proteomes" id="UP001319827"/>
    </source>
</evidence>
<evidence type="ECO:0000313" key="2">
    <source>
        <dbReference type="EMBL" id="BCR03670.1"/>
    </source>
</evidence>
<organism evidence="2 3">
    <name type="scientific">Desulfuromonas versatilis</name>
    <dbReference type="NCBI Taxonomy" id="2802975"/>
    <lineage>
        <taxon>Bacteria</taxon>
        <taxon>Pseudomonadati</taxon>
        <taxon>Thermodesulfobacteriota</taxon>
        <taxon>Desulfuromonadia</taxon>
        <taxon>Desulfuromonadales</taxon>
        <taxon>Desulfuromonadaceae</taxon>
        <taxon>Desulfuromonas</taxon>
    </lineage>
</organism>
<gene>
    <name evidence="2" type="ORF">DESUT3_07390</name>
</gene>
<dbReference type="Proteomes" id="UP001319827">
    <property type="component" value="Chromosome"/>
</dbReference>
<feature type="region of interest" description="Disordered" evidence="1">
    <location>
        <begin position="18"/>
        <end position="48"/>
    </location>
</feature>
<accession>A0ABN6DUD6</accession>
<evidence type="ECO:0000256" key="1">
    <source>
        <dbReference type="SAM" id="MobiDB-lite"/>
    </source>
</evidence>
<keyword evidence="3" id="KW-1185">Reference proteome</keyword>
<dbReference type="RefSeq" id="WP_221251134.1">
    <property type="nucleotide sequence ID" value="NZ_AP024355.1"/>
</dbReference>
<proteinExistence type="predicted"/>
<dbReference type="EMBL" id="AP024355">
    <property type="protein sequence ID" value="BCR03670.1"/>
    <property type="molecule type" value="Genomic_DNA"/>
</dbReference>
<reference evidence="2 3" key="1">
    <citation type="journal article" date="2016" name="C (Basel)">
        <title>Selective Growth of and Electricity Production by Marine Exoelectrogenic Bacteria in Self-Aggregated Hydrogel of Microbially Reduced Graphene Oxide.</title>
        <authorList>
            <person name="Yoshida N."/>
            <person name="Goto Y."/>
            <person name="Miyata Y."/>
        </authorList>
    </citation>
    <scope>NUCLEOTIDE SEQUENCE [LARGE SCALE GENOMIC DNA]</scope>
    <source>
        <strain evidence="2 3">NIT-T3</strain>
    </source>
</reference>
<sequence>MIPKTLLVKARPVPFGKVRKTPAASDAGAFSRRRRREPRILQTPDSPRQSYQFSVSRLVALENLHAQWLAVRIHEAGGSLDTPEMDWRTAGQLVVEDGYFGQEQTLTRVLKLMLAISGNDPACLEQARKGFHAGFVEMSGEWGEAFPEVCCLTYNVVMAKLDGWLDNLRAAPAPSAPGEQK</sequence>
<protein>
    <submittedName>
        <fullName evidence="2">Uncharacterized protein</fullName>
    </submittedName>
</protein>
<name>A0ABN6DUD6_9BACT</name>